<evidence type="ECO:0000313" key="3">
    <source>
        <dbReference type="Proteomes" id="UP000187203"/>
    </source>
</evidence>
<evidence type="ECO:0000256" key="1">
    <source>
        <dbReference type="SAM" id="MobiDB-lite"/>
    </source>
</evidence>
<dbReference type="Proteomes" id="UP000187203">
    <property type="component" value="Unassembled WGS sequence"/>
</dbReference>
<evidence type="ECO:0000313" key="2">
    <source>
        <dbReference type="EMBL" id="OMP04846.1"/>
    </source>
</evidence>
<comment type="caution">
    <text evidence="2">The sequence shown here is derived from an EMBL/GenBank/DDBJ whole genome shotgun (WGS) entry which is preliminary data.</text>
</comment>
<proteinExistence type="predicted"/>
<dbReference type="EMBL" id="AWUE01014172">
    <property type="protein sequence ID" value="OMP04846.1"/>
    <property type="molecule type" value="Genomic_DNA"/>
</dbReference>
<feature type="region of interest" description="Disordered" evidence="1">
    <location>
        <begin position="1"/>
        <end position="20"/>
    </location>
</feature>
<keyword evidence="3" id="KW-1185">Reference proteome</keyword>
<gene>
    <name evidence="2" type="ORF">COLO4_09250</name>
</gene>
<dbReference type="AlphaFoldDB" id="A0A1R3KCN8"/>
<reference evidence="3" key="1">
    <citation type="submission" date="2013-09" db="EMBL/GenBank/DDBJ databases">
        <title>Corchorus olitorius genome sequencing.</title>
        <authorList>
            <person name="Alam M."/>
            <person name="Haque M.S."/>
            <person name="Islam M.S."/>
            <person name="Emdad E.M."/>
            <person name="Islam M.M."/>
            <person name="Ahmed B."/>
            <person name="Halim A."/>
            <person name="Hossen Q.M.M."/>
            <person name="Hossain M.Z."/>
            <person name="Ahmed R."/>
            <person name="Khan M.M."/>
            <person name="Islam R."/>
            <person name="Rashid M.M."/>
            <person name="Khan S.A."/>
            <person name="Rahman M.S."/>
            <person name="Alam M."/>
            <person name="Yahiya A.S."/>
            <person name="Khan M.S."/>
            <person name="Azam M.S."/>
            <person name="Haque T."/>
            <person name="Lashkar M.Z.H."/>
            <person name="Akhand A.I."/>
            <person name="Morshed G."/>
            <person name="Roy S."/>
            <person name="Uddin K.S."/>
            <person name="Rabeya T."/>
            <person name="Hossain A.S."/>
            <person name="Chowdhury A."/>
            <person name="Snigdha A.R."/>
            <person name="Mortoza M.S."/>
            <person name="Matin S.A."/>
            <person name="Hoque S.M.E."/>
            <person name="Islam M.K."/>
            <person name="Roy D.K."/>
            <person name="Haider R."/>
            <person name="Moosa M.M."/>
            <person name="Elias S.M."/>
            <person name="Hasan A.M."/>
            <person name="Jahan S."/>
            <person name="Shafiuddin M."/>
            <person name="Mahmood N."/>
            <person name="Shommy N.S."/>
        </authorList>
    </citation>
    <scope>NUCLEOTIDE SEQUENCE [LARGE SCALE GENOMIC DNA]</scope>
    <source>
        <strain evidence="3">cv. O-4</strain>
    </source>
</reference>
<accession>A0A1R3KCN8</accession>
<sequence>MLLRSASHCHIGSRSSSNGSRESRSALIVVLISIEVLLFPRSVEKESQMEFIPSLKHPFIDLGIQSLDDQRLQGIRCVRDVHSMGGEIFLHCCFGEIIEGKGCEECVHGEGSVLSAFWKI</sequence>
<name>A0A1R3KCN8_9ROSI</name>
<protein>
    <submittedName>
        <fullName evidence="2">Uncharacterized protein</fullName>
    </submittedName>
</protein>
<organism evidence="2 3">
    <name type="scientific">Corchorus olitorius</name>
    <dbReference type="NCBI Taxonomy" id="93759"/>
    <lineage>
        <taxon>Eukaryota</taxon>
        <taxon>Viridiplantae</taxon>
        <taxon>Streptophyta</taxon>
        <taxon>Embryophyta</taxon>
        <taxon>Tracheophyta</taxon>
        <taxon>Spermatophyta</taxon>
        <taxon>Magnoliopsida</taxon>
        <taxon>eudicotyledons</taxon>
        <taxon>Gunneridae</taxon>
        <taxon>Pentapetalae</taxon>
        <taxon>rosids</taxon>
        <taxon>malvids</taxon>
        <taxon>Malvales</taxon>
        <taxon>Malvaceae</taxon>
        <taxon>Grewioideae</taxon>
        <taxon>Apeibeae</taxon>
        <taxon>Corchorus</taxon>
    </lineage>
</organism>